<dbReference type="Proteomes" id="UP000275027">
    <property type="component" value="Unassembled WGS sequence"/>
</dbReference>
<evidence type="ECO:0000313" key="1">
    <source>
        <dbReference type="EMBL" id="PKW21116.1"/>
    </source>
</evidence>
<sequence>MKKRIHNQTSLFGPDYAYLVVLSPPDDIKADIALIKKELNAIADITEKNVHSIAHITLTDRRTDDEALPEIIKELTSGSKPFPIRVQGWDYFDHKNSVTVYLKINNPEPIIELMISVKSKARTPHISLAKKIPHKTFEVLRPYLEKLEYSAEWTCKEVTVLKKLMSKKELGFKDRVSIPLQ</sequence>
<dbReference type="Pfam" id="PF13563">
    <property type="entry name" value="2_5_RNA_ligase2"/>
    <property type="match status" value="1"/>
</dbReference>
<proteinExistence type="predicted"/>
<dbReference type="EMBL" id="RCCB01000011">
    <property type="protein sequence ID" value="RLJ30246.1"/>
    <property type="molecule type" value="Genomic_DNA"/>
</dbReference>
<dbReference type="SUPFAM" id="SSF55144">
    <property type="entry name" value="LigT-like"/>
    <property type="match status" value="1"/>
</dbReference>
<protein>
    <submittedName>
        <fullName evidence="2">2'-5' RNA ligase superfamily protein</fullName>
    </submittedName>
</protein>
<dbReference type="Gene3D" id="3.90.1140.10">
    <property type="entry name" value="Cyclic phosphodiesterase"/>
    <property type="match status" value="1"/>
</dbReference>
<dbReference type="Proteomes" id="UP000233767">
    <property type="component" value="Unassembled WGS sequence"/>
</dbReference>
<dbReference type="GO" id="GO:0016874">
    <property type="term" value="F:ligase activity"/>
    <property type="evidence" value="ECO:0007669"/>
    <property type="project" value="UniProtKB-KW"/>
</dbReference>
<keyword evidence="3" id="KW-1185">Reference proteome</keyword>
<evidence type="ECO:0000313" key="2">
    <source>
        <dbReference type="EMBL" id="RLJ30246.1"/>
    </source>
</evidence>
<dbReference type="EMBL" id="PJND01000008">
    <property type="protein sequence ID" value="PKW21116.1"/>
    <property type="molecule type" value="Genomic_DNA"/>
</dbReference>
<reference evidence="2 4" key="2">
    <citation type="submission" date="2018-10" db="EMBL/GenBank/DDBJ databases">
        <title>Genomic Encyclopedia of Archaeal and Bacterial Type Strains, Phase II (KMG-II): from individual species to whole genera.</title>
        <authorList>
            <person name="Goeker M."/>
        </authorList>
    </citation>
    <scope>NUCLEOTIDE SEQUENCE [LARGE SCALE GENOMIC DNA]</scope>
    <source>
        <strain evidence="2 4">DSM 21886</strain>
    </source>
</reference>
<dbReference type="AlphaFoldDB" id="A0A497URQ6"/>
<reference evidence="1 3" key="1">
    <citation type="submission" date="2017-12" db="EMBL/GenBank/DDBJ databases">
        <title>Genomic Encyclopedia of Type Strains, Phase III (KMG-III): the genomes of soil and plant-associated and newly described type strains.</title>
        <authorList>
            <person name="Whitman W."/>
        </authorList>
    </citation>
    <scope>NUCLEOTIDE SEQUENCE [LARGE SCALE GENOMIC DNA]</scope>
    <source>
        <strain evidence="1 3">IP-10</strain>
    </source>
</reference>
<keyword evidence="2" id="KW-0436">Ligase</keyword>
<dbReference type="InterPro" id="IPR009097">
    <property type="entry name" value="Cyclic_Pdiesterase"/>
</dbReference>
<comment type="caution">
    <text evidence="2">The sequence shown here is derived from an EMBL/GenBank/DDBJ whole genome shotgun (WGS) entry which is preliminary data.</text>
</comment>
<gene>
    <name evidence="1" type="ORF">B0G92_2400</name>
    <name evidence="2" type="ORF">CLV50_1650</name>
</gene>
<accession>A0A497URQ6</accession>
<evidence type="ECO:0000313" key="4">
    <source>
        <dbReference type="Proteomes" id="UP000275027"/>
    </source>
</evidence>
<name>A0A497URQ6_9FLAO</name>
<evidence type="ECO:0000313" key="3">
    <source>
        <dbReference type="Proteomes" id="UP000233767"/>
    </source>
</evidence>
<dbReference type="RefSeq" id="WP_101472339.1">
    <property type="nucleotide sequence ID" value="NZ_PJND01000008.1"/>
</dbReference>
<organism evidence="2 4">
    <name type="scientific">Flavobacterium lindanitolerans</name>
    <dbReference type="NCBI Taxonomy" id="428988"/>
    <lineage>
        <taxon>Bacteria</taxon>
        <taxon>Pseudomonadati</taxon>
        <taxon>Bacteroidota</taxon>
        <taxon>Flavobacteriia</taxon>
        <taxon>Flavobacteriales</taxon>
        <taxon>Flavobacteriaceae</taxon>
        <taxon>Flavobacterium</taxon>
    </lineage>
</organism>